<protein>
    <submittedName>
        <fullName evidence="1">Uncharacterized protein</fullName>
    </submittedName>
</protein>
<name>A0ABQ5BG01_9ASTR</name>
<comment type="caution">
    <text evidence="1">The sequence shown here is derived from an EMBL/GenBank/DDBJ whole genome shotgun (WGS) entry which is preliminary data.</text>
</comment>
<proteinExistence type="predicted"/>
<accession>A0ABQ5BG01</accession>
<keyword evidence="2" id="KW-1185">Reference proteome</keyword>
<reference evidence="1" key="1">
    <citation type="journal article" date="2022" name="Int. J. Mol. Sci.">
        <title>Draft Genome of Tanacetum Coccineum: Genomic Comparison of Closely Related Tanacetum-Family Plants.</title>
        <authorList>
            <person name="Yamashiro T."/>
            <person name="Shiraishi A."/>
            <person name="Nakayama K."/>
            <person name="Satake H."/>
        </authorList>
    </citation>
    <scope>NUCLEOTIDE SEQUENCE</scope>
</reference>
<evidence type="ECO:0000313" key="1">
    <source>
        <dbReference type="EMBL" id="GJT13463.1"/>
    </source>
</evidence>
<reference evidence="1" key="2">
    <citation type="submission" date="2022-01" db="EMBL/GenBank/DDBJ databases">
        <authorList>
            <person name="Yamashiro T."/>
            <person name="Shiraishi A."/>
            <person name="Satake H."/>
            <person name="Nakayama K."/>
        </authorList>
    </citation>
    <scope>NUCLEOTIDE SEQUENCE</scope>
</reference>
<dbReference type="Proteomes" id="UP001151760">
    <property type="component" value="Unassembled WGS sequence"/>
</dbReference>
<gene>
    <name evidence="1" type="ORF">Tco_0860505</name>
</gene>
<dbReference type="EMBL" id="BQNB010013232">
    <property type="protein sequence ID" value="GJT13463.1"/>
    <property type="molecule type" value="Genomic_DNA"/>
</dbReference>
<organism evidence="1 2">
    <name type="scientific">Tanacetum coccineum</name>
    <dbReference type="NCBI Taxonomy" id="301880"/>
    <lineage>
        <taxon>Eukaryota</taxon>
        <taxon>Viridiplantae</taxon>
        <taxon>Streptophyta</taxon>
        <taxon>Embryophyta</taxon>
        <taxon>Tracheophyta</taxon>
        <taxon>Spermatophyta</taxon>
        <taxon>Magnoliopsida</taxon>
        <taxon>eudicotyledons</taxon>
        <taxon>Gunneridae</taxon>
        <taxon>Pentapetalae</taxon>
        <taxon>asterids</taxon>
        <taxon>campanulids</taxon>
        <taxon>Asterales</taxon>
        <taxon>Asteraceae</taxon>
        <taxon>Asteroideae</taxon>
        <taxon>Anthemideae</taxon>
        <taxon>Anthemidinae</taxon>
        <taxon>Tanacetum</taxon>
    </lineage>
</organism>
<sequence length="71" mass="8339">MAILLNPIGLKDKDNESRVEIRPLGEHSRLMAEIEALKPLTQETYPLFLSQKKHKKKTQDFEEFYINRALI</sequence>
<evidence type="ECO:0000313" key="2">
    <source>
        <dbReference type="Proteomes" id="UP001151760"/>
    </source>
</evidence>